<feature type="transmembrane region" description="Helical" evidence="6">
    <location>
        <begin position="167"/>
        <end position="187"/>
    </location>
</feature>
<evidence type="ECO:0000313" key="8">
    <source>
        <dbReference type="EMBL" id="KUI60877.1"/>
    </source>
</evidence>
<feature type="domain" description="Rhodopsin" evidence="7">
    <location>
        <begin position="121"/>
        <end position="192"/>
    </location>
</feature>
<evidence type="ECO:0000256" key="4">
    <source>
        <dbReference type="ARBA" id="ARBA00023136"/>
    </source>
</evidence>
<feature type="transmembrane region" description="Helical" evidence="6">
    <location>
        <begin position="129"/>
        <end position="147"/>
    </location>
</feature>
<dbReference type="PANTHER" id="PTHR33048">
    <property type="entry name" value="PTH11-LIKE INTEGRAL MEMBRANE PROTEIN (AFU_ORTHOLOGUE AFUA_5G11245)"/>
    <property type="match status" value="1"/>
</dbReference>
<feature type="transmembrane region" description="Helical" evidence="6">
    <location>
        <begin position="86"/>
        <end position="108"/>
    </location>
</feature>
<evidence type="ECO:0000313" key="9">
    <source>
        <dbReference type="Proteomes" id="UP000078576"/>
    </source>
</evidence>
<dbReference type="EMBL" id="KN714761">
    <property type="protein sequence ID" value="KUI60877.1"/>
    <property type="molecule type" value="Genomic_DNA"/>
</dbReference>
<feature type="transmembrane region" description="Helical" evidence="6">
    <location>
        <begin position="12"/>
        <end position="33"/>
    </location>
</feature>
<dbReference type="PANTHER" id="PTHR33048:SF47">
    <property type="entry name" value="INTEGRAL MEMBRANE PROTEIN-RELATED"/>
    <property type="match status" value="1"/>
</dbReference>
<evidence type="ECO:0000259" key="7">
    <source>
        <dbReference type="Pfam" id="PF20684"/>
    </source>
</evidence>
<dbReference type="Pfam" id="PF20684">
    <property type="entry name" value="Fung_rhodopsin"/>
    <property type="match status" value="1"/>
</dbReference>
<accession>A0A194VA30</accession>
<dbReference type="Proteomes" id="UP000078576">
    <property type="component" value="Unassembled WGS sequence"/>
</dbReference>
<protein>
    <recommendedName>
        <fullName evidence="7">Rhodopsin domain-containing protein</fullName>
    </recommendedName>
</protein>
<dbReference type="AlphaFoldDB" id="A0A194VA30"/>
<keyword evidence="3 6" id="KW-1133">Transmembrane helix</keyword>
<sequence length="213" mass="23706">MSSNTSDDDRTRIITSVSACMALALIATAMRFASRRVKRTSLIASDYLSIFGLLCACVVSSITILQTHFGLGLHVDRVSMPNIRNILLTAFLGEISYSIGFTFIKLSILALYRHIFPTRFIKLHLRSKVAVSLIFMLGSFVIIASGLRLKSMLSMNETDMTWSYVGIALWSAVEIDLGVVSCCLPVMRPMLAWLIPEAIKNKRAQEFHPLQNS</sequence>
<organism evidence="8 9">
    <name type="scientific">Cytospora mali</name>
    <name type="common">Apple Valsa canker fungus</name>
    <name type="synonym">Valsa mali</name>
    <dbReference type="NCBI Taxonomy" id="578113"/>
    <lineage>
        <taxon>Eukaryota</taxon>
        <taxon>Fungi</taxon>
        <taxon>Dikarya</taxon>
        <taxon>Ascomycota</taxon>
        <taxon>Pezizomycotina</taxon>
        <taxon>Sordariomycetes</taxon>
        <taxon>Sordariomycetidae</taxon>
        <taxon>Diaporthales</taxon>
        <taxon>Cytosporaceae</taxon>
        <taxon>Cytospora</taxon>
    </lineage>
</organism>
<evidence type="ECO:0000256" key="3">
    <source>
        <dbReference type="ARBA" id="ARBA00022989"/>
    </source>
</evidence>
<keyword evidence="9" id="KW-1185">Reference proteome</keyword>
<comment type="subcellular location">
    <subcellularLocation>
        <location evidence="1">Membrane</location>
        <topology evidence="1">Multi-pass membrane protein</topology>
    </subcellularLocation>
</comment>
<dbReference type="OrthoDB" id="3934549at2759"/>
<keyword evidence="2 6" id="KW-0812">Transmembrane</keyword>
<keyword evidence="4 6" id="KW-0472">Membrane</keyword>
<evidence type="ECO:0000256" key="2">
    <source>
        <dbReference type="ARBA" id="ARBA00022692"/>
    </source>
</evidence>
<feature type="transmembrane region" description="Helical" evidence="6">
    <location>
        <begin position="45"/>
        <end position="66"/>
    </location>
</feature>
<dbReference type="GO" id="GO:0016020">
    <property type="term" value="C:membrane"/>
    <property type="evidence" value="ECO:0007669"/>
    <property type="project" value="UniProtKB-SubCell"/>
</dbReference>
<evidence type="ECO:0000256" key="1">
    <source>
        <dbReference type="ARBA" id="ARBA00004141"/>
    </source>
</evidence>
<comment type="similarity">
    <text evidence="5">Belongs to the SAT4 family.</text>
</comment>
<proteinExistence type="inferred from homology"/>
<evidence type="ECO:0000256" key="6">
    <source>
        <dbReference type="SAM" id="Phobius"/>
    </source>
</evidence>
<evidence type="ECO:0000256" key="5">
    <source>
        <dbReference type="ARBA" id="ARBA00038359"/>
    </source>
</evidence>
<dbReference type="STRING" id="694573.A0A194VA30"/>
<reference evidence="9" key="1">
    <citation type="submission" date="2014-12" db="EMBL/GenBank/DDBJ databases">
        <title>Genome Sequence of Valsa Canker Pathogens Uncovers a Specific Adaption of Colonization on Woody Bark.</title>
        <authorList>
            <person name="Yin Z."/>
            <person name="Liu H."/>
            <person name="Gao X."/>
            <person name="Li Z."/>
            <person name="Song N."/>
            <person name="Ke X."/>
            <person name="Dai Q."/>
            <person name="Wu Y."/>
            <person name="Sun Y."/>
            <person name="Xu J.-R."/>
            <person name="Kang Z.K."/>
            <person name="Wang L."/>
            <person name="Huang L."/>
        </authorList>
    </citation>
    <scope>NUCLEOTIDE SEQUENCE [LARGE SCALE GENOMIC DNA]</scope>
    <source>
        <strain evidence="9">SXYL134</strain>
    </source>
</reference>
<name>A0A194VA30_CYTMA</name>
<dbReference type="InterPro" id="IPR052337">
    <property type="entry name" value="SAT4-like"/>
</dbReference>
<gene>
    <name evidence="8" type="ORF">VP1G_08082</name>
</gene>
<dbReference type="InterPro" id="IPR049326">
    <property type="entry name" value="Rhodopsin_dom_fungi"/>
</dbReference>